<proteinExistence type="inferred from homology"/>
<name>A0ABQ9P1F1_9PEZI</name>
<dbReference type="Proteomes" id="UP001172684">
    <property type="component" value="Unassembled WGS sequence"/>
</dbReference>
<sequence length="249" mass="26704">MPAATMQPFDPKPEASLSSNDAHVLSALFDPEASLSRDGVDISASQNSLPGISETELPGLQMIESAAIRPLNTPSPSRETVEKAVEALGDLIATHPSYASAYTNRAQAIRLLLGDDLFSSANNTLLGLLLSDLSHAITLTSPASPQDSLSRLQAHVLATAHTHRGYILLKAAKGARDGTLEGGPEELRRASSDELEEMASRDFFQGGRYGDKTAQQIAVRLNPYAKMCGAIVKEAMRKEMDEYRSGLEL</sequence>
<protein>
    <submittedName>
        <fullName evidence="2">Uncharacterized protein</fullName>
    </submittedName>
</protein>
<dbReference type="EMBL" id="JAPDRL010000013">
    <property type="protein sequence ID" value="KAJ9667369.1"/>
    <property type="molecule type" value="Genomic_DNA"/>
</dbReference>
<dbReference type="PANTHER" id="PTHR21405:SF0">
    <property type="entry name" value="TETRATRICOPEPTIDE REPEAT PROTEIN 36"/>
    <property type="match status" value="1"/>
</dbReference>
<reference evidence="2" key="1">
    <citation type="submission" date="2022-10" db="EMBL/GenBank/DDBJ databases">
        <title>Culturing micro-colonial fungi from biological soil crusts in the Mojave desert and describing Neophaeococcomyces mojavensis, and introducing the new genera and species Taxawa tesnikishii.</title>
        <authorList>
            <person name="Kurbessoian T."/>
            <person name="Stajich J.E."/>
        </authorList>
    </citation>
    <scope>NUCLEOTIDE SEQUENCE</scope>
    <source>
        <strain evidence="2">TK_1</strain>
    </source>
</reference>
<comment type="caution">
    <text evidence="2">The sequence shown here is derived from an EMBL/GenBank/DDBJ whole genome shotgun (WGS) entry which is preliminary data.</text>
</comment>
<evidence type="ECO:0000313" key="3">
    <source>
        <dbReference type="Proteomes" id="UP001172684"/>
    </source>
</evidence>
<evidence type="ECO:0000313" key="2">
    <source>
        <dbReference type="EMBL" id="KAJ9667369.1"/>
    </source>
</evidence>
<gene>
    <name evidence="2" type="ORF">H2201_002570</name>
</gene>
<dbReference type="PANTHER" id="PTHR21405">
    <property type="entry name" value="CDNA SEQUENCE BC021608"/>
    <property type="match status" value="1"/>
</dbReference>
<dbReference type="InterPro" id="IPR038906">
    <property type="entry name" value="TTC36"/>
</dbReference>
<organism evidence="2 3">
    <name type="scientific">Coniosporium apollinis</name>
    <dbReference type="NCBI Taxonomy" id="61459"/>
    <lineage>
        <taxon>Eukaryota</taxon>
        <taxon>Fungi</taxon>
        <taxon>Dikarya</taxon>
        <taxon>Ascomycota</taxon>
        <taxon>Pezizomycotina</taxon>
        <taxon>Dothideomycetes</taxon>
        <taxon>Dothideomycetes incertae sedis</taxon>
        <taxon>Coniosporium</taxon>
    </lineage>
</organism>
<evidence type="ECO:0000256" key="1">
    <source>
        <dbReference type="ARBA" id="ARBA00006995"/>
    </source>
</evidence>
<comment type="similarity">
    <text evidence="1">Belongs to the TTC36 family.</text>
</comment>
<accession>A0ABQ9P1F1</accession>
<keyword evidence="3" id="KW-1185">Reference proteome</keyword>